<dbReference type="GeneID" id="101892687"/>
<feature type="transmembrane region" description="Helical" evidence="5">
    <location>
        <begin position="269"/>
        <end position="289"/>
    </location>
</feature>
<dbReference type="AlphaFoldDB" id="A0A1I8MWU6"/>
<dbReference type="Gene3D" id="1.20.1250.20">
    <property type="entry name" value="MFS general substrate transporter like domains"/>
    <property type="match status" value="1"/>
</dbReference>
<feature type="transmembrane region" description="Helical" evidence="5">
    <location>
        <begin position="21"/>
        <end position="49"/>
    </location>
</feature>
<protein>
    <submittedName>
        <fullName evidence="8">Sugar transporter ERD6-like 6</fullName>
    </submittedName>
</protein>
<dbReference type="PANTHER" id="PTHR23529">
    <property type="entry name" value="GH19118P-RELATED"/>
    <property type="match status" value="1"/>
</dbReference>
<evidence type="ECO:0000256" key="1">
    <source>
        <dbReference type="ARBA" id="ARBA00004141"/>
    </source>
</evidence>
<dbReference type="Pfam" id="PF00083">
    <property type="entry name" value="Sugar_tr"/>
    <property type="match status" value="1"/>
</dbReference>
<feature type="transmembrane region" description="Helical" evidence="5">
    <location>
        <begin position="124"/>
        <end position="141"/>
    </location>
</feature>
<evidence type="ECO:0000256" key="5">
    <source>
        <dbReference type="SAM" id="Phobius"/>
    </source>
</evidence>
<dbReference type="OrthoDB" id="6612291at2759"/>
<feature type="transmembrane region" description="Helical" evidence="5">
    <location>
        <begin position="362"/>
        <end position="387"/>
    </location>
</feature>
<dbReference type="InterPro" id="IPR036259">
    <property type="entry name" value="MFS_trans_sf"/>
</dbReference>
<dbReference type="GO" id="GO:0016020">
    <property type="term" value="C:membrane"/>
    <property type="evidence" value="ECO:0007669"/>
    <property type="project" value="UniProtKB-SubCell"/>
</dbReference>
<dbReference type="VEuPathDB" id="VectorBase:MDOMA2_003042"/>
<dbReference type="eggNOG" id="KOG0254">
    <property type="taxonomic scope" value="Eukaryota"/>
</dbReference>
<dbReference type="GO" id="GO:0022857">
    <property type="term" value="F:transmembrane transporter activity"/>
    <property type="evidence" value="ECO:0007669"/>
    <property type="project" value="InterPro"/>
</dbReference>
<dbReference type="PANTHER" id="PTHR23529:SF2">
    <property type="entry name" value="GH19118P-RELATED"/>
    <property type="match status" value="1"/>
</dbReference>
<dbReference type="EnsemblMetazoa" id="MDOA009248-RA">
    <property type="protein sequence ID" value="MDOA009248-PA"/>
    <property type="gene ID" value="MDOA009248"/>
</dbReference>
<dbReference type="VEuPathDB" id="VectorBase:MDOA009248"/>
<organism evidence="6">
    <name type="scientific">Musca domestica</name>
    <name type="common">House fly</name>
    <dbReference type="NCBI Taxonomy" id="7370"/>
    <lineage>
        <taxon>Eukaryota</taxon>
        <taxon>Metazoa</taxon>
        <taxon>Ecdysozoa</taxon>
        <taxon>Arthropoda</taxon>
        <taxon>Hexapoda</taxon>
        <taxon>Insecta</taxon>
        <taxon>Pterygota</taxon>
        <taxon>Neoptera</taxon>
        <taxon>Endopterygota</taxon>
        <taxon>Diptera</taxon>
        <taxon>Brachycera</taxon>
        <taxon>Muscomorpha</taxon>
        <taxon>Muscoidea</taxon>
        <taxon>Muscidae</taxon>
        <taxon>Musca</taxon>
    </lineage>
</organism>
<dbReference type="InterPro" id="IPR005829">
    <property type="entry name" value="Sugar_transporter_CS"/>
</dbReference>
<evidence type="ECO:0000313" key="6">
    <source>
        <dbReference type="EnsemblMetazoa" id="MDOA009248-PA"/>
    </source>
</evidence>
<evidence type="ECO:0000256" key="4">
    <source>
        <dbReference type="ARBA" id="ARBA00023136"/>
    </source>
</evidence>
<evidence type="ECO:0000313" key="8">
    <source>
        <dbReference type="RefSeq" id="XP_005186707.1"/>
    </source>
</evidence>
<feature type="transmembrane region" description="Helical" evidence="5">
    <location>
        <begin position="301"/>
        <end position="321"/>
    </location>
</feature>
<feature type="transmembrane region" description="Helical" evidence="5">
    <location>
        <begin position="192"/>
        <end position="215"/>
    </location>
</feature>
<accession>A0A1I8MWU6</accession>
<evidence type="ECO:0000256" key="2">
    <source>
        <dbReference type="ARBA" id="ARBA00022692"/>
    </source>
</evidence>
<dbReference type="PROSITE" id="PS00217">
    <property type="entry name" value="SUGAR_TRANSPORT_2"/>
    <property type="match status" value="1"/>
</dbReference>
<dbReference type="SUPFAM" id="SSF103473">
    <property type="entry name" value="MFS general substrate transporter"/>
    <property type="match status" value="1"/>
</dbReference>
<name>A0A1I8MWU6_MUSDO</name>
<feature type="transmembrane region" description="Helical" evidence="5">
    <location>
        <begin position="333"/>
        <end position="356"/>
    </location>
</feature>
<dbReference type="KEGG" id="mde:101892687"/>
<evidence type="ECO:0000256" key="3">
    <source>
        <dbReference type="ARBA" id="ARBA00022989"/>
    </source>
</evidence>
<comment type="subcellular location">
    <subcellularLocation>
        <location evidence="1">Membrane</location>
        <topology evidence="1">Multi-pass membrane protein</topology>
    </subcellularLocation>
</comment>
<dbReference type="Proteomes" id="UP001652621">
    <property type="component" value="Unplaced"/>
</dbReference>
<keyword evidence="3 5" id="KW-1133">Transmembrane helix</keyword>
<feature type="transmembrane region" description="Helical" evidence="5">
    <location>
        <begin position="426"/>
        <end position="444"/>
    </location>
</feature>
<feature type="transmembrane region" description="Helical" evidence="5">
    <location>
        <begin position="69"/>
        <end position="86"/>
    </location>
</feature>
<gene>
    <name evidence="6" type="primary">101892687</name>
    <name evidence="8" type="synonym">LOC101892687</name>
</gene>
<dbReference type="InterPro" id="IPR005828">
    <property type="entry name" value="MFS_sugar_transport-like"/>
</dbReference>
<feature type="transmembrane region" description="Helical" evidence="5">
    <location>
        <begin position="153"/>
        <end position="172"/>
    </location>
</feature>
<reference evidence="6" key="1">
    <citation type="submission" date="2020-05" db="UniProtKB">
        <authorList>
            <consortium name="EnsemblMetazoa"/>
        </authorList>
    </citation>
    <scope>IDENTIFICATION</scope>
    <source>
        <strain evidence="6">Aabys</strain>
    </source>
</reference>
<feature type="transmembrane region" description="Helical" evidence="5">
    <location>
        <begin position="399"/>
        <end position="420"/>
    </location>
</feature>
<reference evidence="8" key="2">
    <citation type="submission" date="2025-04" db="UniProtKB">
        <authorList>
            <consortium name="RefSeq"/>
        </authorList>
    </citation>
    <scope>IDENTIFICATION</scope>
    <source>
        <strain evidence="8">Aabys</strain>
    </source>
</reference>
<proteinExistence type="predicted"/>
<keyword evidence="7" id="KW-1185">Reference proteome</keyword>
<dbReference type="RefSeq" id="XP_005186707.1">
    <property type="nucleotide sequence ID" value="XM_005186650.3"/>
</dbReference>
<feature type="transmembrane region" description="Helical" evidence="5">
    <location>
        <begin position="93"/>
        <end position="112"/>
    </location>
</feature>
<keyword evidence="4 5" id="KW-0472">Membrane</keyword>
<evidence type="ECO:0000313" key="7">
    <source>
        <dbReference type="Proteomes" id="UP001652621"/>
    </source>
</evidence>
<sequence length="468" mass="51216">MNPAIPVVVTDDSNKSQYGKYGYWCCNSVVPITTLPAIFIFISAGMQLALGLGFEPLYSIYGNVEHFRFSWFIGVIIGAVACMPLLMYAPRKCVMLTSSVLILIEGILFTSAPTRADPLLAGRYLNGIAVGLATITYLMYASEIAPNRYRGSCSAIEQYSLTIGIAIQVIYATQWNLLLKFPVTRVHGILDIIFALAAGVLAQFCFIESPIVGLLQKDEASAWNSLAHLELPKTVSSATKQRFEELKEYARDESSLDLMDNIKRSAVPLAKMILFRSAILAFSFSLPLSRALIEGSAMNHINWPAIVAVCLRIFGAGIAHVQIDYIGRKLPSLVCAVIIGGLLIGIGAICNNYINLYTQRPMAIVTSLCLLLQFFAGAYAPFTSVYLGEAFPLKLKGYFIAGCVVVEQLIHIIVICSYVRVNGPVFIAPGVITVLAAVALLVTMPETRKTSLMEAQGRFRHLLYLKML</sequence>
<keyword evidence="2 5" id="KW-0812">Transmembrane</keyword>